<feature type="transmembrane region" description="Helical" evidence="6">
    <location>
        <begin position="114"/>
        <end position="139"/>
    </location>
</feature>
<name>A0A174SQ55_9FIRM</name>
<comment type="similarity">
    <text evidence="5">Belongs to the FNT transporter (TC 1.A.16) family.</text>
</comment>
<dbReference type="InterPro" id="IPR000292">
    <property type="entry name" value="For/NO2_transpt"/>
</dbReference>
<dbReference type="EMBL" id="CZBE01000020">
    <property type="protein sequence ID" value="CUP99924.1"/>
    <property type="molecule type" value="Genomic_DNA"/>
</dbReference>
<dbReference type="RefSeq" id="WP_055245677.1">
    <property type="nucleotide sequence ID" value="NZ_CABIWA010000001.1"/>
</dbReference>
<dbReference type="PANTHER" id="PTHR30520">
    <property type="entry name" value="FORMATE TRANSPORTER-RELATED"/>
    <property type="match status" value="1"/>
</dbReference>
<feature type="transmembrane region" description="Helical" evidence="6">
    <location>
        <begin position="223"/>
        <end position="249"/>
    </location>
</feature>
<evidence type="ECO:0000256" key="3">
    <source>
        <dbReference type="ARBA" id="ARBA00022989"/>
    </source>
</evidence>
<dbReference type="Gene3D" id="1.20.1080.10">
    <property type="entry name" value="Glycerol uptake facilitator protein"/>
    <property type="match status" value="1"/>
</dbReference>
<keyword evidence="3 6" id="KW-1133">Transmembrane helix</keyword>
<feature type="transmembrane region" description="Helical" evidence="6">
    <location>
        <begin position="60"/>
        <end position="80"/>
    </location>
</feature>
<evidence type="ECO:0000313" key="8">
    <source>
        <dbReference type="Proteomes" id="UP000095765"/>
    </source>
</evidence>
<dbReference type="AlphaFoldDB" id="A0A174SQ55"/>
<evidence type="ECO:0000256" key="5">
    <source>
        <dbReference type="ARBA" id="ARBA00049660"/>
    </source>
</evidence>
<sequence length="259" mass="26610">MFEEEFAAAAAAARAKAAFLKRNPAGYFLASMLAGAFIGFGVLLAFTIGGLLEGAAYTKVLMGVSFGVALSLVVMAGGELFTGNNFVMTAGAVSGTVGWGGAVRLWLVCWLGNLAGAVLLAAMFYGAGLTDSAVGAYMASGAAGKMALPPVHLFLRGVLCNVLVCLAVWCGFRCKSESGKLIMIWWCLFAFITCGFEHSVANMTLLTIALLNPAGAAVSAGGWLYNLMVVTAGNMAGGILFAAAPYAVIAGCRHKTDGF</sequence>
<proteinExistence type="inferred from homology"/>
<dbReference type="PANTHER" id="PTHR30520:SF8">
    <property type="entry name" value="NITRITE TRANSPORTER NIRC"/>
    <property type="match status" value="1"/>
</dbReference>
<protein>
    <submittedName>
        <fullName evidence="7">Probable nitrite transporter</fullName>
    </submittedName>
</protein>
<feature type="transmembrane region" description="Helical" evidence="6">
    <location>
        <begin position="184"/>
        <end position="211"/>
    </location>
</feature>
<keyword evidence="4 6" id="KW-0472">Membrane</keyword>
<dbReference type="OrthoDB" id="9786493at2"/>
<feature type="transmembrane region" description="Helical" evidence="6">
    <location>
        <begin position="86"/>
        <end position="107"/>
    </location>
</feature>
<evidence type="ECO:0000256" key="1">
    <source>
        <dbReference type="ARBA" id="ARBA00004141"/>
    </source>
</evidence>
<accession>A0A174SQ55</accession>
<evidence type="ECO:0000313" key="7">
    <source>
        <dbReference type="EMBL" id="CUP99924.1"/>
    </source>
</evidence>
<dbReference type="GO" id="GO:0005886">
    <property type="term" value="C:plasma membrane"/>
    <property type="evidence" value="ECO:0007669"/>
    <property type="project" value="TreeGrafter"/>
</dbReference>
<dbReference type="Pfam" id="PF01226">
    <property type="entry name" value="Form_Nir_trans"/>
    <property type="match status" value="1"/>
</dbReference>
<dbReference type="Proteomes" id="UP000095765">
    <property type="component" value="Unassembled WGS sequence"/>
</dbReference>
<reference evidence="7 8" key="1">
    <citation type="submission" date="2015-09" db="EMBL/GenBank/DDBJ databases">
        <authorList>
            <consortium name="Pathogen Informatics"/>
        </authorList>
    </citation>
    <scope>NUCLEOTIDE SEQUENCE [LARGE SCALE GENOMIC DNA]</scope>
    <source>
        <strain evidence="7 8">2789STDY5834939</strain>
    </source>
</reference>
<dbReference type="PROSITE" id="PS01006">
    <property type="entry name" value="FORMATE_NITRITE_TP_2"/>
    <property type="match status" value="1"/>
</dbReference>
<evidence type="ECO:0000256" key="2">
    <source>
        <dbReference type="ARBA" id="ARBA00022692"/>
    </source>
</evidence>
<dbReference type="GO" id="GO:0015499">
    <property type="term" value="F:formate transmembrane transporter activity"/>
    <property type="evidence" value="ECO:0007669"/>
    <property type="project" value="TreeGrafter"/>
</dbReference>
<evidence type="ECO:0000256" key="6">
    <source>
        <dbReference type="SAM" id="Phobius"/>
    </source>
</evidence>
<dbReference type="InterPro" id="IPR023271">
    <property type="entry name" value="Aquaporin-like"/>
</dbReference>
<gene>
    <name evidence="7" type="primary">nirC</name>
    <name evidence="7" type="ORF">ERS852551_02703</name>
</gene>
<dbReference type="InterPro" id="IPR024002">
    <property type="entry name" value="For/NO2_transpt_CS"/>
</dbReference>
<organism evidence="7 8">
    <name type="scientific">Anaerotruncus colihominis</name>
    <dbReference type="NCBI Taxonomy" id="169435"/>
    <lineage>
        <taxon>Bacteria</taxon>
        <taxon>Bacillati</taxon>
        <taxon>Bacillota</taxon>
        <taxon>Clostridia</taxon>
        <taxon>Eubacteriales</taxon>
        <taxon>Oscillospiraceae</taxon>
        <taxon>Anaerotruncus</taxon>
    </lineage>
</organism>
<comment type="subcellular location">
    <subcellularLocation>
        <location evidence="1">Membrane</location>
        <topology evidence="1">Multi-pass membrane protein</topology>
    </subcellularLocation>
</comment>
<dbReference type="PROSITE" id="PS01005">
    <property type="entry name" value="FORMATE_NITRITE_TP_1"/>
    <property type="match status" value="1"/>
</dbReference>
<keyword evidence="2 6" id="KW-0812">Transmembrane</keyword>
<feature type="transmembrane region" description="Helical" evidence="6">
    <location>
        <begin position="151"/>
        <end position="172"/>
    </location>
</feature>
<feature type="transmembrane region" description="Helical" evidence="6">
    <location>
        <begin position="27"/>
        <end position="48"/>
    </location>
</feature>
<evidence type="ECO:0000256" key="4">
    <source>
        <dbReference type="ARBA" id="ARBA00023136"/>
    </source>
</evidence>